<dbReference type="PROSITE" id="PS50893">
    <property type="entry name" value="ABC_TRANSPORTER_2"/>
    <property type="match status" value="1"/>
</dbReference>
<dbReference type="InterPro" id="IPR027417">
    <property type="entry name" value="P-loop_NTPase"/>
</dbReference>
<feature type="domain" description="ABC transmembrane type-1" evidence="9">
    <location>
        <begin position="34"/>
        <end position="330"/>
    </location>
</feature>
<dbReference type="InterPro" id="IPR003439">
    <property type="entry name" value="ABC_transporter-like_ATP-bd"/>
</dbReference>
<dbReference type="InterPro" id="IPR011527">
    <property type="entry name" value="ABC1_TM_dom"/>
</dbReference>
<evidence type="ECO:0000256" key="3">
    <source>
        <dbReference type="ARBA" id="ARBA00022741"/>
    </source>
</evidence>
<evidence type="ECO:0000256" key="5">
    <source>
        <dbReference type="ARBA" id="ARBA00022989"/>
    </source>
</evidence>
<keyword evidence="2 7" id="KW-0812">Transmembrane</keyword>
<evidence type="ECO:0000256" key="7">
    <source>
        <dbReference type="SAM" id="Phobius"/>
    </source>
</evidence>
<dbReference type="Gene3D" id="3.40.50.300">
    <property type="entry name" value="P-loop containing nucleotide triphosphate hydrolases"/>
    <property type="match status" value="1"/>
</dbReference>
<dbReference type="EMBL" id="CP098502">
    <property type="protein sequence ID" value="UTI66650.1"/>
    <property type="molecule type" value="Genomic_DNA"/>
</dbReference>
<accession>A0ABY5DXA7</accession>
<dbReference type="Pfam" id="PF00005">
    <property type="entry name" value="ABC_tran"/>
    <property type="match status" value="1"/>
</dbReference>
<feature type="transmembrane region" description="Helical" evidence="7">
    <location>
        <begin position="187"/>
        <end position="206"/>
    </location>
</feature>
<dbReference type="SMART" id="SM00382">
    <property type="entry name" value="AAA"/>
    <property type="match status" value="1"/>
</dbReference>
<feature type="domain" description="ABC transporter" evidence="8">
    <location>
        <begin position="363"/>
        <end position="597"/>
    </location>
</feature>
<proteinExistence type="predicted"/>
<dbReference type="SUPFAM" id="SSF90123">
    <property type="entry name" value="ABC transporter transmembrane region"/>
    <property type="match status" value="1"/>
</dbReference>
<dbReference type="SUPFAM" id="SSF52540">
    <property type="entry name" value="P-loop containing nucleoside triphosphate hydrolases"/>
    <property type="match status" value="1"/>
</dbReference>
<keyword evidence="6 7" id="KW-0472">Membrane</keyword>
<gene>
    <name evidence="10" type="ORF">NBH00_10670</name>
</gene>
<evidence type="ECO:0000313" key="10">
    <source>
        <dbReference type="EMBL" id="UTI66650.1"/>
    </source>
</evidence>
<dbReference type="Gene3D" id="1.20.1560.10">
    <property type="entry name" value="ABC transporter type 1, transmembrane domain"/>
    <property type="match status" value="1"/>
</dbReference>
<protein>
    <submittedName>
        <fullName evidence="10">ABC transporter ATP-binding protein/permease</fullName>
    </submittedName>
</protein>
<reference evidence="10 11" key="1">
    <citation type="submission" date="2022-06" db="EMBL/GenBank/DDBJ databases">
        <title>Paraconexibacter antarcticus.</title>
        <authorList>
            <person name="Kim C.S."/>
        </authorList>
    </citation>
    <scope>NUCLEOTIDE SEQUENCE [LARGE SCALE GENOMIC DNA]</scope>
    <source>
        <strain evidence="10 11">02-257</strain>
    </source>
</reference>
<dbReference type="InterPro" id="IPR036640">
    <property type="entry name" value="ABC1_TM_sf"/>
</dbReference>
<feature type="transmembrane region" description="Helical" evidence="7">
    <location>
        <begin position="162"/>
        <end position="181"/>
    </location>
</feature>
<sequence>MEASAAPPAAPATGSFRRQARLLRYARPHWRGLLILIATMLANIALDLLRPWPIKLVVDNVLGNHAIPGVLKALPGVDGKHGLLVWVAVGTILIFLLGTLTQMIYTYNSLLLGQRMTWSLATDLFAHLQRLSVLFHHRRPVGDLISRVTGDCWCVNTLVADALVPAVQALVTLVAMFVVMWNLQPTLTLLALGITPFFLIVIKVLGGPIKDRNREQRDLEGMMMNVVEQSLSAMPAVQAFTREEHEVRRFRAYADRTVVAYVRSTVAGLWFELFAGLVTTVGTAGVIYVGADLALKGELTTGTIIVFLSYLGSLYDPLDSITHTTQTVQGAAAEADRVSELLELEPDIQDRPHAKEAKVTGPIRYDRVSFGYEPGREVLHEVDFLAEPGETIAIVGPTGAGKTTMMNLLVRFFDPTSGRITIDGVDLRDMRHQSLRRQVAMVLQDPFIFPVTIADNIAYGRPDAARADIERAARAANAHEFVSRLPEGYDTLIGERGATLSGGEKQRLSIARAFLKDAPVLVLDEPTSALDARTEGALLDALERLMEGRISFVIAHRLSTIRRASRILVVDGGRIVEHGTHAELLANHGLYASLYNRQMDIADHDALSGVADTTAGGDDA</sequence>
<dbReference type="InterPro" id="IPR017871">
    <property type="entry name" value="ABC_transporter-like_CS"/>
</dbReference>
<evidence type="ECO:0000256" key="4">
    <source>
        <dbReference type="ARBA" id="ARBA00022840"/>
    </source>
</evidence>
<dbReference type="InterPro" id="IPR003593">
    <property type="entry name" value="AAA+_ATPase"/>
</dbReference>
<evidence type="ECO:0000256" key="1">
    <source>
        <dbReference type="ARBA" id="ARBA00004651"/>
    </source>
</evidence>
<dbReference type="Proteomes" id="UP001056035">
    <property type="component" value="Chromosome"/>
</dbReference>
<comment type="subcellular location">
    <subcellularLocation>
        <location evidence="1">Cell membrane</location>
        <topology evidence="1">Multi-pass membrane protein</topology>
    </subcellularLocation>
</comment>
<evidence type="ECO:0000256" key="2">
    <source>
        <dbReference type="ARBA" id="ARBA00022692"/>
    </source>
</evidence>
<keyword evidence="11" id="KW-1185">Reference proteome</keyword>
<dbReference type="GO" id="GO:0005524">
    <property type="term" value="F:ATP binding"/>
    <property type="evidence" value="ECO:0007669"/>
    <property type="project" value="UniProtKB-KW"/>
</dbReference>
<organism evidence="10 11">
    <name type="scientific">Paraconexibacter antarcticus</name>
    <dbReference type="NCBI Taxonomy" id="2949664"/>
    <lineage>
        <taxon>Bacteria</taxon>
        <taxon>Bacillati</taxon>
        <taxon>Actinomycetota</taxon>
        <taxon>Thermoleophilia</taxon>
        <taxon>Solirubrobacterales</taxon>
        <taxon>Paraconexibacteraceae</taxon>
        <taxon>Paraconexibacter</taxon>
    </lineage>
</organism>
<evidence type="ECO:0000259" key="9">
    <source>
        <dbReference type="PROSITE" id="PS50929"/>
    </source>
</evidence>
<dbReference type="CDD" id="cd18564">
    <property type="entry name" value="ABC_6TM_exporter_like"/>
    <property type="match status" value="1"/>
</dbReference>
<feature type="transmembrane region" description="Helical" evidence="7">
    <location>
        <begin position="28"/>
        <end position="46"/>
    </location>
</feature>
<feature type="transmembrane region" description="Helical" evidence="7">
    <location>
        <begin position="83"/>
        <end position="107"/>
    </location>
</feature>
<keyword evidence="3" id="KW-0547">Nucleotide-binding</keyword>
<evidence type="ECO:0000313" key="11">
    <source>
        <dbReference type="Proteomes" id="UP001056035"/>
    </source>
</evidence>
<keyword evidence="5 7" id="KW-1133">Transmembrane helix</keyword>
<evidence type="ECO:0000259" key="8">
    <source>
        <dbReference type="PROSITE" id="PS50893"/>
    </source>
</evidence>
<evidence type="ECO:0000256" key="6">
    <source>
        <dbReference type="ARBA" id="ARBA00023136"/>
    </source>
</evidence>
<name>A0ABY5DXA7_9ACTN</name>
<dbReference type="InterPro" id="IPR039421">
    <property type="entry name" value="Type_1_exporter"/>
</dbReference>
<dbReference type="PROSITE" id="PS50929">
    <property type="entry name" value="ABC_TM1F"/>
    <property type="match status" value="1"/>
</dbReference>
<dbReference type="PROSITE" id="PS00211">
    <property type="entry name" value="ABC_TRANSPORTER_1"/>
    <property type="match status" value="1"/>
</dbReference>
<dbReference type="PANTHER" id="PTHR43394:SF1">
    <property type="entry name" value="ATP-BINDING CASSETTE SUB-FAMILY B MEMBER 10, MITOCHONDRIAL"/>
    <property type="match status" value="1"/>
</dbReference>
<dbReference type="PANTHER" id="PTHR43394">
    <property type="entry name" value="ATP-DEPENDENT PERMEASE MDL1, MITOCHONDRIAL"/>
    <property type="match status" value="1"/>
</dbReference>
<dbReference type="RefSeq" id="WP_254573318.1">
    <property type="nucleotide sequence ID" value="NZ_CP098502.1"/>
</dbReference>
<dbReference type="Pfam" id="PF00664">
    <property type="entry name" value="ABC_membrane"/>
    <property type="match status" value="1"/>
</dbReference>
<keyword evidence="4 10" id="KW-0067">ATP-binding</keyword>